<dbReference type="PANTHER" id="PTHR11785">
    <property type="entry name" value="AMINO ACID TRANSPORTER"/>
    <property type="match status" value="1"/>
</dbReference>
<feature type="transmembrane region" description="Helical" evidence="5">
    <location>
        <begin position="392"/>
        <end position="411"/>
    </location>
</feature>
<dbReference type="OrthoDB" id="5982228at2759"/>
<dbReference type="Pfam" id="PF13520">
    <property type="entry name" value="AA_permease_2"/>
    <property type="match status" value="1"/>
</dbReference>
<feature type="transmembrane region" description="Helical" evidence="5">
    <location>
        <begin position="431"/>
        <end position="449"/>
    </location>
</feature>
<dbReference type="GO" id="GO:0015179">
    <property type="term" value="F:L-amino acid transmembrane transporter activity"/>
    <property type="evidence" value="ECO:0007669"/>
    <property type="project" value="TreeGrafter"/>
</dbReference>
<keyword evidence="4 5" id="KW-0472">Membrane</keyword>
<dbReference type="GO" id="GO:0016020">
    <property type="term" value="C:membrane"/>
    <property type="evidence" value="ECO:0007669"/>
    <property type="project" value="UniProtKB-SubCell"/>
</dbReference>
<dbReference type="InterPro" id="IPR002293">
    <property type="entry name" value="AA/rel_permease1"/>
</dbReference>
<feature type="transmembrane region" description="Helical" evidence="5">
    <location>
        <begin position="317"/>
        <end position="338"/>
    </location>
</feature>
<organism evidence="6 7">
    <name type="scientific">Hyphopichia burtonii NRRL Y-1933</name>
    <dbReference type="NCBI Taxonomy" id="984485"/>
    <lineage>
        <taxon>Eukaryota</taxon>
        <taxon>Fungi</taxon>
        <taxon>Dikarya</taxon>
        <taxon>Ascomycota</taxon>
        <taxon>Saccharomycotina</taxon>
        <taxon>Pichiomycetes</taxon>
        <taxon>Debaryomycetaceae</taxon>
        <taxon>Hyphopichia</taxon>
    </lineage>
</organism>
<feature type="transmembrane region" description="Helical" evidence="5">
    <location>
        <begin position="461"/>
        <end position="484"/>
    </location>
</feature>
<evidence type="ECO:0000256" key="3">
    <source>
        <dbReference type="ARBA" id="ARBA00022989"/>
    </source>
</evidence>
<protein>
    <submittedName>
        <fullName evidence="6">Amino acid transporter</fullName>
    </submittedName>
</protein>
<proteinExistence type="predicted"/>
<accession>A0A1E4RHK5</accession>
<evidence type="ECO:0000256" key="5">
    <source>
        <dbReference type="SAM" id="Phobius"/>
    </source>
</evidence>
<dbReference type="STRING" id="984485.A0A1E4RHK5"/>
<name>A0A1E4RHK5_9ASCO</name>
<evidence type="ECO:0000256" key="2">
    <source>
        <dbReference type="ARBA" id="ARBA00022692"/>
    </source>
</evidence>
<dbReference type="RefSeq" id="XP_020075824.1">
    <property type="nucleotide sequence ID" value="XM_020222322.1"/>
</dbReference>
<gene>
    <name evidence="6" type="ORF">HYPBUDRAFT_157873</name>
</gene>
<keyword evidence="2 5" id="KW-0812">Transmembrane</keyword>
<evidence type="ECO:0000313" key="6">
    <source>
        <dbReference type="EMBL" id="ODV66757.1"/>
    </source>
</evidence>
<evidence type="ECO:0000313" key="7">
    <source>
        <dbReference type="Proteomes" id="UP000095085"/>
    </source>
</evidence>
<feature type="transmembrane region" description="Helical" evidence="5">
    <location>
        <begin position="116"/>
        <end position="141"/>
    </location>
</feature>
<comment type="subcellular location">
    <subcellularLocation>
        <location evidence="1">Membrane</location>
        <topology evidence="1">Multi-pass membrane protein</topology>
    </subcellularLocation>
</comment>
<keyword evidence="7" id="KW-1185">Reference proteome</keyword>
<evidence type="ECO:0000256" key="4">
    <source>
        <dbReference type="ARBA" id="ARBA00023136"/>
    </source>
</evidence>
<feature type="transmembrane region" description="Helical" evidence="5">
    <location>
        <begin position="260"/>
        <end position="283"/>
    </location>
</feature>
<dbReference type="Proteomes" id="UP000095085">
    <property type="component" value="Unassembled WGS sequence"/>
</dbReference>
<dbReference type="EMBL" id="KV454542">
    <property type="protein sequence ID" value="ODV66757.1"/>
    <property type="molecule type" value="Genomic_DNA"/>
</dbReference>
<feature type="transmembrane region" description="Helical" evidence="5">
    <location>
        <begin position="153"/>
        <end position="172"/>
    </location>
</feature>
<reference evidence="7" key="1">
    <citation type="submission" date="2016-05" db="EMBL/GenBank/DDBJ databases">
        <title>Comparative genomics of biotechnologically important yeasts.</title>
        <authorList>
            <consortium name="DOE Joint Genome Institute"/>
            <person name="Riley R."/>
            <person name="Haridas S."/>
            <person name="Wolfe K.H."/>
            <person name="Lopes M.R."/>
            <person name="Hittinger C.T."/>
            <person name="Goker M."/>
            <person name="Salamov A."/>
            <person name="Wisecaver J."/>
            <person name="Long T.M."/>
            <person name="Aerts A.L."/>
            <person name="Barry K."/>
            <person name="Choi C."/>
            <person name="Clum A."/>
            <person name="Coughlan A.Y."/>
            <person name="Deshpande S."/>
            <person name="Douglass A.P."/>
            <person name="Hanson S.J."/>
            <person name="Klenk H.-P."/>
            <person name="Labutti K."/>
            <person name="Lapidus A."/>
            <person name="Lindquist E."/>
            <person name="Lipzen A."/>
            <person name="Meier-Kolthoff J.P."/>
            <person name="Ohm R.A."/>
            <person name="Otillar R.P."/>
            <person name="Pangilinan J."/>
            <person name="Peng Y."/>
            <person name="Rokas A."/>
            <person name="Rosa C.A."/>
            <person name="Scheuner C."/>
            <person name="Sibirny A.A."/>
            <person name="Slot J.C."/>
            <person name="Stielow J.B."/>
            <person name="Sun H."/>
            <person name="Kurtzman C.P."/>
            <person name="Blackwell M."/>
            <person name="Grigoriev I.V."/>
            <person name="Jeffries T.W."/>
        </authorList>
    </citation>
    <scope>NUCLEOTIDE SEQUENCE [LARGE SCALE GENOMIC DNA]</scope>
    <source>
        <strain evidence="7">NRRL Y-1933</strain>
    </source>
</reference>
<evidence type="ECO:0000256" key="1">
    <source>
        <dbReference type="ARBA" id="ARBA00004141"/>
    </source>
</evidence>
<dbReference type="PANTHER" id="PTHR11785:SF353">
    <property type="entry name" value="METHIONINE TRANSPORTER (EUROFUNG)"/>
    <property type="match status" value="1"/>
</dbReference>
<sequence>MVKDCFLNYSDTQNSNGAPVESVNPLGYNLDYVTTFYMVIQGVIGTGIFATPATIVKSMGSIGSTYVLWTSGFIIVLFEVFVYIEYVTYFKKRNGGDVAYLEQAYPKPDFMIPTTYAAVSICLLFLNSSAIAFGTYVLSAAGVEASAWGQRGVGMAVLSFACILAAINTKWSLRLSNFLGFIKVVFLFLIVITGFVVLGGNTRIQNPHEIFKNAWQGTTSDGNAISNAILKVSFSFGGTQYVFSLVGETNPRQTKNVFRFFVPGVLFFIYILYICIITSYYSAFESAEEIGSSSTLVASAFFSRVFGTKSATKALDVMVALSAFGHLLAAVVGHSRALRECGRQGVLPYSKLWTSTKPWGTPILPIFITWLVNLIVSIAPPPGDAYNFIVDMGSYSSYIFKLLLVVGLLLVRKQRKQAGLGYQGWKVPMPILIIIILYEIFVVAMAFVPPADGSLIGSDVSFFYCTYALTTIGIIGLCISYYYIWAKILPKFYNYEHRIASFTLQNGEQGHTVVKVAAKDVAQWDLEHTSDGKLLFTSLTLLINISI</sequence>
<dbReference type="PIRSF" id="PIRSF006060">
    <property type="entry name" value="AA_transporter"/>
    <property type="match status" value="1"/>
</dbReference>
<feature type="transmembrane region" description="Helical" evidence="5">
    <location>
        <begin position="178"/>
        <end position="198"/>
    </location>
</feature>
<dbReference type="AlphaFoldDB" id="A0A1E4RHK5"/>
<dbReference type="GeneID" id="30996871"/>
<feature type="transmembrane region" description="Helical" evidence="5">
    <location>
        <begin position="359"/>
        <end position="380"/>
    </location>
</feature>
<dbReference type="InterPro" id="IPR050598">
    <property type="entry name" value="AminoAcid_Transporter"/>
</dbReference>
<dbReference type="Gene3D" id="1.20.1740.10">
    <property type="entry name" value="Amino acid/polyamine transporter I"/>
    <property type="match status" value="1"/>
</dbReference>
<feature type="transmembrane region" description="Helical" evidence="5">
    <location>
        <begin position="66"/>
        <end position="84"/>
    </location>
</feature>
<feature type="transmembrane region" description="Helical" evidence="5">
    <location>
        <begin position="35"/>
        <end position="54"/>
    </location>
</feature>
<keyword evidence="3 5" id="KW-1133">Transmembrane helix</keyword>